<dbReference type="PANTHER" id="PTHR20961">
    <property type="entry name" value="GLYCOSYLTRANSFERASE"/>
    <property type="match status" value="1"/>
</dbReference>
<dbReference type="AlphaFoldDB" id="A0AAE0LGC6"/>
<dbReference type="PANTHER" id="PTHR20961:SF38">
    <property type="entry name" value="PROTEIN O-LINKED-MANNOSE BETA-1,4-N-ACETYLGLUCOSAMINYLTRANSFERASE 2"/>
    <property type="match status" value="1"/>
</dbReference>
<evidence type="ECO:0000259" key="8">
    <source>
        <dbReference type="Pfam" id="PF04577"/>
    </source>
</evidence>
<accession>A0AAE0LGC6</accession>
<evidence type="ECO:0000256" key="3">
    <source>
        <dbReference type="ARBA" id="ARBA00022679"/>
    </source>
</evidence>
<evidence type="ECO:0000256" key="6">
    <source>
        <dbReference type="ARBA" id="ARBA00023136"/>
    </source>
</evidence>
<evidence type="ECO:0000256" key="1">
    <source>
        <dbReference type="ARBA" id="ARBA00004167"/>
    </source>
</evidence>
<keyword evidence="3" id="KW-0808">Transferase</keyword>
<evidence type="ECO:0000256" key="2">
    <source>
        <dbReference type="ARBA" id="ARBA00022676"/>
    </source>
</evidence>
<keyword evidence="4" id="KW-0812">Transmembrane</keyword>
<evidence type="ECO:0000256" key="5">
    <source>
        <dbReference type="ARBA" id="ARBA00022989"/>
    </source>
</evidence>
<evidence type="ECO:0000256" key="7">
    <source>
        <dbReference type="ARBA" id="ARBA00023180"/>
    </source>
</evidence>
<evidence type="ECO:0000313" key="9">
    <source>
        <dbReference type="EMBL" id="KAK3284177.1"/>
    </source>
</evidence>
<evidence type="ECO:0000256" key="4">
    <source>
        <dbReference type="ARBA" id="ARBA00022692"/>
    </source>
</evidence>
<gene>
    <name evidence="9" type="ORF">CYMTET_8162</name>
</gene>
<dbReference type="Proteomes" id="UP001190700">
    <property type="component" value="Unassembled WGS sequence"/>
</dbReference>
<keyword evidence="2" id="KW-0328">Glycosyltransferase</keyword>
<protein>
    <recommendedName>
        <fullName evidence="8">Glycosyltransferase 61 catalytic domain-containing protein</fullName>
    </recommendedName>
</protein>
<reference evidence="9 10" key="1">
    <citation type="journal article" date="2015" name="Genome Biol. Evol.">
        <title>Comparative Genomics of a Bacterivorous Green Alga Reveals Evolutionary Causalities and Consequences of Phago-Mixotrophic Mode of Nutrition.</title>
        <authorList>
            <person name="Burns J.A."/>
            <person name="Paasch A."/>
            <person name="Narechania A."/>
            <person name="Kim E."/>
        </authorList>
    </citation>
    <scope>NUCLEOTIDE SEQUENCE [LARGE SCALE GENOMIC DNA]</scope>
    <source>
        <strain evidence="9 10">PLY_AMNH</strain>
    </source>
</reference>
<proteinExistence type="predicted"/>
<dbReference type="EMBL" id="LGRX02002468">
    <property type="protein sequence ID" value="KAK3284177.1"/>
    <property type="molecule type" value="Genomic_DNA"/>
</dbReference>
<keyword evidence="6" id="KW-0472">Membrane</keyword>
<dbReference type="GO" id="GO:0016020">
    <property type="term" value="C:membrane"/>
    <property type="evidence" value="ECO:0007669"/>
    <property type="project" value="UniProtKB-SubCell"/>
</dbReference>
<dbReference type="GO" id="GO:0016763">
    <property type="term" value="F:pentosyltransferase activity"/>
    <property type="evidence" value="ECO:0007669"/>
    <property type="project" value="UniProtKB-ARBA"/>
</dbReference>
<dbReference type="InterPro" id="IPR007657">
    <property type="entry name" value="Glycosyltransferase_61"/>
</dbReference>
<dbReference type="Pfam" id="PF04577">
    <property type="entry name" value="Glyco_transf_61"/>
    <property type="match status" value="1"/>
</dbReference>
<keyword evidence="5" id="KW-1133">Transmembrane helix</keyword>
<evidence type="ECO:0000313" key="10">
    <source>
        <dbReference type="Proteomes" id="UP001190700"/>
    </source>
</evidence>
<comment type="caution">
    <text evidence="9">The sequence shown here is derived from an EMBL/GenBank/DDBJ whole genome shotgun (WGS) entry which is preliminary data.</text>
</comment>
<dbReference type="InterPro" id="IPR049625">
    <property type="entry name" value="Glyco_transf_61_cat"/>
</dbReference>
<feature type="domain" description="Glycosyltransferase 61 catalytic" evidence="8">
    <location>
        <begin position="93"/>
        <end position="271"/>
    </location>
</feature>
<keyword evidence="7" id="KW-0325">Glycoprotein</keyword>
<comment type="subcellular location">
    <subcellularLocation>
        <location evidence="1">Membrane</location>
        <topology evidence="1">Single-pass membrane protein</topology>
    </subcellularLocation>
</comment>
<sequence>MGGKEVENGQWLKVEDAHLLVIKNATCKGTNCSDFQSNWAHATRCSPQGSRRRSMATHGFCNTWSAPSLMDGPKGSKHVPWLLPLYGPWSGSFQHFTRDYAPKLALVPEGVLRDPRLHVLVERSSNAIVNGILEAFGISRDRQLSPQEVHTVTAERVYIPAAPAYDNQRYLYELYRRRLGVRYKSPPARRTIMYFSRHGASSRRISNEDSLLLRLTNWIALRGRNERLVTFSRASTLNSTVKSLSDVKLFIGAHGGGMYNTFLLPANTAIIEFAPLENTYHPICRSGSVLSHWYWMFPWPNMGHRTTSGPIDIDLLQVFFERALQHLDDMHLNTSPAR</sequence>
<dbReference type="GO" id="GO:0005794">
    <property type="term" value="C:Golgi apparatus"/>
    <property type="evidence" value="ECO:0007669"/>
    <property type="project" value="UniProtKB-ARBA"/>
</dbReference>
<keyword evidence="10" id="KW-1185">Reference proteome</keyword>
<name>A0AAE0LGC6_9CHLO</name>
<organism evidence="9 10">
    <name type="scientific">Cymbomonas tetramitiformis</name>
    <dbReference type="NCBI Taxonomy" id="36881"/>
    <lineage>
        <taxon>Eukaryota</taxon>
        <taxon>Viridiplantae</taxon>
        <taxon>Chlorophyta</taxon>
        <taxon>Pyramimonadophyceae</taxon>
        <taxon>Pyramimonadales</taxon>
        <taxon>Pyramimonadaceae</taxon>
        <taxon>Cymbomonas</taxon>
    </lineage>
</organism>